<dbReference type="Gene3D" id="3.40.190.10">
    <property type="entry name" value="Periplasmic binding protein-like II"/>
    <property type="match status" value="1"/>
</dbReference>
<dbReference type="Pfam" id="PF03401">
    <property type="entry name" value="TctC"/>
    <property type="match status" value="1"/>
</dbReference>
<dbReference type="InterPro" id="IPR005064">
    <property type="entry name" value="BUG"/>
</dbReference>
<feature type="signal peptide" evidence="2">
    <location>
        <begin position="1"/>
        <end position="21"/>
    </location>
</feature>
<organism evidence="3 4">
    <name type="scientific">Tranquillimonas rosea</name>
    <dbReference type="NCBI Taxonomy" id="641238"/>
    <lineage>
        <taxon>Bacteria</taxon>
        <taxon>Pseudomonadati</taxon>
        <taxon>Pseudomonadota</taxon>
        <taxon>Alphaproteobacteria</taxon>
        <taxon>Rhodobacterales</taxon>
        <taxon>Roseobacteraceae</taxon>
        <taxon>Tranquillimonas</taxon>
    </lineage>
</organism>
<dbReference type="PANTHER" id="PTHR42928">
    <property type="entry name" value="TRICARBOXYLATE-BINDING PROTEIN"/>
    <property type="match status" value="1"/>
</dbReference>
<evidence type="ECO:0000256" key="1">
    <source>
        <dbReference type="ARBA" id="ARBA00006987"/>
    </source>
</evidence>
<dbReference type="SUPFAM" id="SSF53850">
    <property type="entry name" value="Periplasmic binding protein-like II"/>
    <property type="match status" value="1"/>
</dbReference>
<dbReference type="RefSeq" id="WP_092695999.1">
    <property type="nucleotide sequence ID" value="NZ_FOGU01000013.1"/>
</dbReference>
<proteinExistence type="inferred from homology"/>
<accession>A0A1H9WWC8</accession>
<reference evidence="3 4" key="1">
    <citation type="submission" date="2016-10" db="EMBL/GenBank/DDBJ databases">
        <authorList>
            <person name="de Groot N.N."/>
        </authorList>
    </citation>
    <scope>NUCLEOTIDE SEQUENCE [LARGE SCALE GENOMIC DNA]</scope>
    <source>
        <strain evidence="3 4">DSM 23042</strain>
    </source>
</reference>
<dbReference type="STRING" id="641238.SAMN04490244_11380"/>
<dbReference type="PIRSF" id="PIRSF017082">
    <property type="entry name" value="YflP"/>
    <property type="match status" value="1"/>
</dbReference>
<dbReference type="PANTHER" id="PTHR42928:SF3">
    <property type="entry name" value="UPF0065 PROTEIN YFLP"/>
    <property type="match status" value="1"/>
</dbReference>
<protein>
    <submittedName>
        <fullName evidence="3">Tripartite-type tricarboxylate transporter, receptor component TctC</fullName>
    </submittedName>
</protein>
<keyword evidence="3" id="KW-0675">Receptor</keyword>
<name>A0A1H9WWC8_9RHOB</name>
<dbReference type="CDD" id="cd07012">
    <property type="entry name" value="PBP2_Bug_TTT"/>
    <property type="match status" value="1"/>
</dbReference>
<dbReference type="Proteomes" id="UP000198885">
    <property type="component" value="Unassembled WGS sequence"/>
</dbReference>
<comment type="similarity">
    <text evidence="1">Belongs to the UPF0065 (bug) family.</text>
</comment>
<evidence type="ECO:0000256" key="2">
    <source>
        <dbReference type="SAM" id="SignalP"/>
    </source>
</evidence>
<feature type="chain" id="PRO_5011480650" evidence="2">
    <location>
        <begin position="22"/>
        <end position="315"/>
    </location>
</feature>
<keyword evidence="2" id="KW-0732">Signal</keyword>
<dbReference type="AlphaFoldDB" id="A0A1H9WWC8"/>
<dbReference type="InterPro" id="IPR042100">
    <property type="entry name" value="Bug_dom1"/>
</dbReference>
<dbReference type="EMBL" id="FOGU01000013">
    <property type="protein sequence ID" value="SES37713.1"/>
    <property type="molecule type" value="Genomic_DNA"/>
</dbReference>
<evidence type="ECO:0000313" key="4">
    <source>
        <dbReference type="Proteomes" id="UP000198885"/>
    </source>
</evidence>
<evidence type="ECO:0000313" key="3">
    <source>
        <dbReference type="EMBL" id="SES37713.1"/>
    </source>
</evidence>
<sequence>MRLSHLIACTTALTVPFAAVAQDSFPSETVEVVTHSGAGGGTDMTARMMMRSVSPILGEDMVVVNRPGGSGAVAMDYVEERPEDGHTVLVYTSSHAVTQAKNGASEAQNLIPIARGTNDPQILFTRCEEFDDTQTFLDAQEDESLDYGVTHVYNIDGISAFLFAEAAGLQRPDIVSFEGGGDLITNLVGGNVDVAVLNYGEAASQVEAGNACPMVVMGSEPVATIPDTPTSDSLGIDADFATSRGFAVAEGTPDEVVETLRSAFMEGMQTEEYGEFLTSQGLDDSSIADSEAWGEQMNSLVSRMSSALQELGYTN</sequence>
<gene>
    <name evidence="3" type="ORF">SAMN04490244_11380</name>
</gene>
<dbReference type="OrthoDB" id="8970543at2"/>
<dbReference type="Gene3D" id="3.40.190.150">
    <property type="entry name" value="Bordetella uptake gene, domain 1"/>
    <property type="match status" value="1"/>
</dbReference>
<keyword evidence="4" id="KW-1185">Reference proteome</keyword>